<keyword evidence="2" id="KW-0805">Transcription regulation</keyword>
<dbReference type="AlphaFoldDB" id="A0AAN7T2V5"/>
<dbReference type="PANTHER" id="PTHR46910">
    <property type="entry name" value="TRANSCRIPTION FACTOR PDR1"/>
    <property type="match status" value="1"/>
</dbReference>
<keyword evidence="5" id="KW-0539">Nucleus</keyword>
<keyword evidence="7" id="KW-0812">Transmembrane</keyword>
<dbReference type="SMART" id="SM00066">
    <property type="entry name" value="GAL4"/>
    <property type="match status" value="1"/>
</dbReference>
<dbReference type="InterPro" id="IPR036864">
    <property type="entry name" value="Zn2-C6_fun-type_DNA-bd_sf"/>
</dbReference>
<feature type="transmembrane region" description="Helical" evidence="7">
    <location>
        <begin position="455"/>
        <end position="474"/>
    </location>
</feature>
<reference evidence="9 10" key="1">
    <citation type="submission" date="2023-08" db="EMBL/GenBank/DDBJ databases">
        <title>Black Yeasts Isolated from many extreme environments.</title>
        <authorList>
            <person name="Coleine C."/>
            <person name="Stajich J.E."/>
            <person name="Selbmann L."/>
        </authorList>
    </citation>
    <scope>NUCLEOTIDE SEQUENCE [LARGE SCALE GENOMIC DNA]</scope>
    <source>
        <strain evidence="9 10">CCFEE 5910</strain>
    </source>
</reference>
<evidence type="ECO:0000256" key="3">
    <source>
        <dbReference type="ARBA" id="ARBA00023125"/>
    </source>
</evidence>
<dbReference type="InterPro" id="IPR050987">
    <property type="entry name" value="AtrR-like"/>
</dbReference>
<keyword evidence="1" id="KW-0479">Metal-binding</keyword>
<evidence type="ECO:0000256" key="5">
    <source>
        <dbReference type="ARBA" id="ARBA00023242"/>
    </source>
</evidence>
<evidence type="ECO:0000256" key="4">
    <source>
        <dbReference type="ARBA" id="ARBA00023163"/>
    </source>
</evidence>
<evidence type="ECO:0000256" key="1">
    <source>
        <dbReference type="ARBA" id="ARBA00022723"/>
    </source>
</evidence>
<gene>
    <name evidence="9" type="ORF">LTR05_002817</name>
</gene>
<feature type="coiled-coil region" evidence="6">
    <location>
        <begin position="64"/>
        <end position="91"/>
    </location>
</feature>
<dbReference type="Gene3D" id="4.10.240.10">
    <property type="entry name" value="Zn(2)-C6 fungal-type DNA-binding domain"/>
    <property type="match status" value="1"/>
</dbReference>
<dbReference type="PANTHER" id="PTHR46910:SF25">
    <property type="entry name" value="ABC-TRANSPORTER-REGULATING TRANSCRIPTION FACTOR"/>
    <property type="match status" value="1"/>
</dbReference>
<dbReference type="GO" id="GO:0003677">
    <property type="term" value="F:DNA binding"/>
    <property type="evidence" value="ECO:0007669"/>
    <property type="project" value="UniProtKB-KW"/>
</dbReference>
<protein>
    <recommendedName>
        <fullName evidence="8">Zn(2)-C6 fungal-type domain-containing protein</fullName>
    </recommendedName>
</protein>
<name>A0AAN7T2V5_9EURO</name>
<keyword evidence="7" id="KW-0472">Membrane</keyword>
<dbReference type="GO" id="GO:0008270">
    <property type="term" value="F:zinc ion binding"/>
    <property type="evidence" value="ECO:0007669"/>
    <property type="project" value="InterPro"/>
</dbReference>
<dbReference type="CDD" id="cd00067">
    <property type="entry name" value="GAL4"/>
    <property type="match status" value="1"/>
</dbReference>
<keyword evidence="7" id="KW-1133">Transmembrane helix</keyword>
<keyword evidence="10" id="KW-1185">Reference proteome</keyword>
<dbReference type="Pfam" id="PF04082">
    <property type="entry name" value="Fungal_trans"/>
    <property type="match status" value="1"/>
</dbReference>
<evidence type="ECO:0000259" key="8">
    <source>
        <dbReference type="PROSITE" id="PS50048"/>
    </source>
</evidence>
<accession>A0AAN7T2V5</accession>
<dbReference type="GO" id="GO:0006351">
    <property type="term" value="P:DNA-templated transcription"/>
    <property type="evidence" value="ECO:0007669"/>
    <property type="project" value="InterPro"/>
</dbReference>
<evidence type="ECO:0000313" key="10">
    <source>
        <dbReference type="Proteomes" id="UP001309876"/>
    </source>
</evidence>
<proteinExistence type="predicted"/>
<dbReference type="PROSITE" id="PS50048">
    <property type="entry name" value="ZN2_CY6_FUNGAL_2"/>
    <property type="match status" value="1"/>
</dbReference>
<dbReference type="SMART" id="SM00906">
    <property type="entry name" value="Fungal_trans"/>
    <property type="match status" value="1"/>
</dbReference>
<feature type="domain" description="Zn(2)-C6 fungal-type" evidence="8">
    <location>
        <begin position="21"/>
        <end position="48"/>
    </location>
</feature>
<keyword evidence="4" id="KW-0804">Transcription</keyword>
<evidence type="ECO:0000256" key="2">
    <source>
        <dbReference type="ARBA" id="ARBA00023015"/>
    </source>
</evidence>
<sequence length="683" mass="76799">MEADAGSKIETNTSGPILPKACENCRIRKIRCNRQNPCSNCETSGINCRPAAKTTEQRSRVLLSANYEKQIEQINDRLTGIEDAIKTLRLTPVSPNNLPESGLSSGSDVSRSQITTPTAFEGASSFTSQAIQASQAAGRSLERLSGSAEVVDALSSLRNLVKPAGFGIIKHDLRLGTSVLPRVLPEIQLLPAQFVLTLLQEFRTRISALFLAYAFRDHKQLERLCQQIYFPTEPVTLASLTLMNGMIFYMIKELLFEGSYGACKDYDLKSYHDQAERNFHLGVETYEVFTHPSLESTKVLMLAMLKAQEEGKPLLAWTFASTGCRQVLNLGYHRKASLRNDPVGLAEDKRQVFWTFYMVDKNLSLNMGYSSTLQDNDIDAEYFCCSSDPGIAPWDKAALAMVEISRLQGLIYEKLYSRQALETSPEVKAQVINELSPQLQRWYEQWIKVDSSSSYLPTFFFIIYGAFDVVYYSVVTTMHRAATPSNTSVEITSACYEAAKKSLQAHLHFFPSFKSYGDAEILGSYVAWILLYASWTPLIVVFLHAIASSNREDVRLLEETEISLEPLKNLNQQSEQVYCLCKIFCKLAKAFVERRSTFVGSYNPQQDMVVIPQQDLQEFHHNLPTGTQSMPITQAVNWAEAPDPQVPNFDGSEMDGMSMFLGNWFGNQPVSNLWNMDFTENLE</sequence>
<organism evidence="9 10">
    <name type="scientific">Lithohypha guttulata</name>
    <dbReference type="NCBI Taxonomy" id="1690604"/>
    <lineage>
        <taxon>Eukaryota</taxon>
        <taxon>Fungi</taxon>
        <taxon>Dikarya</taxon>
        <taxon>Ascomycota</taxon>
        <taxon>Pezizomycotina</taxon>
        <taxon>Eurotiomycetes</taxon>
        <taxon>Chaetothyriomycetidae</taxon>
        <taxon>Chaetothyriales</taxon>
        <taxon>Trichomeriaceae</taxon>
        <taxon>Lithohypha</taxon>
    </lineage>
</organism>
<keyword evidence="3" id="KW-0238">DNA-binding</keyword>
<dbReference type="EMBL" id="JAVRRJ010000002">
    <property type="protein sequence ID" value="KAK5088597.1"/>
    <property type="molecule type" value="Genomic_DNA"/>
</dbReference>
<feature type="transmembrane region" description="Helical" evidence="7">
    <location>
        <begin position="525"/>
        <end position="547"/>
    </location>
</feature>
<dbReference type="PROSITE" id="PS00463">
    <property type="entry name" value="ZN2_CY6_FUNGAL_1"/>
    <property type="match status" value="1"/>
</dbReference>
<dbReference type="InterPro" id="IPR001138">
    <property type="entry name" value="Zn2Cys6_DnaBD"/>
</dbReference>
<dbReference type="GO" id="GO:0000981">
    <property type="term" value="F:DNA-binding transcription factor activity, RNA polymerase II-specific"/>
    <property type="evidence" value="ECO:0007669"/>
    <property type="project" value="InterPro"/>
</dbReference>
<evidence type="ECO:0000256" key="7">
    <source>
        <dbReference type="SAM" id="Phobius"/>
    </source>
</evidence>
<dbReference type="SUPFAM" id="SSF57701">
    <property type="entry name" value="Zn2/Cys6 DNA-binding domain"/>
    <property type="match status" value="1"/>
</dbReference>
<evidence type="ECO:0000313" key="9">
    <source>
        <dbReference type="EMBL" id="KAK5088597.1"/>
    </source>
</evidence>
<dbReference type="CDD" id="cd12148">
    <property type="entry name" value="fungal_TF_MHR"/>
    <property type="match status" value="1"/>
</dbReference>
<keyword evidence="6" id="KW-0175">Coiled coil</keyword>
<comment type="caution">
    <text evidence="9">The sequence shown here is derived from an EMBL/GenBank/DDBJ whole genome shotgun (WGS) entry which is preliminary data.</text>
</comment>
<dbReference type="InterPro" id="IPR007219">
    <property type="entry name" value="XnlR_reg_dom"/>
</dbReference>
<dbReference type="Pfam" id="PF00172">
    <property type="entry name" value="Zn_clus"/>
    <property type="match status" value="1"/>
</dbReference>
<dbReference type="Proteomes" id="UP001309876">
    <property type="component" value="Unassembled WGS sequence"/>
</dbReference>
<evidence type="ECO:0000256" key="6">
    <source>
        <dbReference type="SAM" id="Coils"/>
    </source>
</evidence>